<reference evidence="1 2" key="1">
    <citation type="submission" date="2016-10" db="EMBL/GenBank/DDBJ databases">
        <authorList>
            <person name="de Groot N.N."/>
        </authorList>
    </citation>
    <scope>NUCLEOTIDE SEQUENCE [LARGE SCALE GENOMIC DNA]</scope>
    <source>
        <strain evidence="1 2">DSM 44468</strain>
    </source>
</reference>
<keyword evidence="2" id="KW-1185">Reference proteome</keyword>
<name>A0A1I3MET5_9PSEU</name>
<evidence type="ECO:0000313" key="1">
    <source>
        <dbReference type="EMBL" id="SFI95539.1"/>
    </source>
</evidence>
<proteinExistence type="predicted"/>
<gene>
    <name evidence="1" type="ORF">SAMN05421835_102305</name>
</gene>
<dbReference type="AlphaFoldDB" id="A0A1I3MET5"/>
<dbReference type="EMBL" id="FORP01000002">
    <property type="protein sequence ID" value="SFI95539.1"/>
    <property type="molecule type" value="Genomic_DNA"/>
</dbReference>
<dbReference type="OrthoDB" id="3631866at2"/>
<dbReference type="Proteomes" id="UP000199025">
    <property type="component" value="Unassembled WGS sequence"/>
</dbReference>
<accession>A0A1I3MET5</accession>
<organism evidence="1 2">
    <name type="scientific">Amycolatopsis sacchari</name>
    <dbReference type="NCBI Taxonomy" id="115433"/>
    <lineage>
        <taxon>Bacteria</taxon>
        <taxon>Bacillati</taxon>
        <taxon>Actinomycetota</taxon>
        <taxon>Actinomycetes</taxon>
        <taxon>Pseudonocardiales</taxon>
        <taxon>Pseudonocardiaceae</taxon>
        <taxon>Amycolatopsis</taxon>
    </lineage>
</organism>
<sequence>MVERAVRVAVHLKRVTVDSGGCPVSLAYPGILLTGYEDGRQVRERWVPFGDDPSEEDDERLVEALHHAVLWQEQGEAWT</sequence>
<protein>
    <submittedName>
        <fullName evidence="1">Uncharacterized protein</fullName>
    </submittedName>
</protein>
<dbReference type="RefSeq" id="WP_091504622.1">
    <property type="nucleotide sequence ID" value="NZ_CBDRCA010000004.1"/>
</dbReference>
<evidence type="ECO:0000313" key="2">
    <source>
        <dbReference type="Proteomes" id="UP000199025"/>
    </source>
</evidence>